<evidence type="ECO:0000259" key="1">
    <source>
        <dbReference type="Pfam" id="PF06568"/>
    </source>
</evidence>
<dbReference type="Proteomes" id="UP000228948">
    <property type="component" value="Chromosome"/>
</dbReference>
<reference evidence="2 3" key="1">
    <citation type="submission" date="2017-11" db="EMBL/GenBank/DDBJ databases">
        <title>Revised Sequence and Annotation of the Rhodobaca barguzinensis strain alga05 Genome.</title>
        <authorList>
            <person name="Kopejtka K."/>
            <person name="Tomasch J.M."/>
            <person name="Bunk B."/>
            <person name="Koblizek M."/>
        </authorList>
    </citation>
    <scope>NUCLEOTIDE SEQUENCE [LARGE SCALE GENOMIC DNA]</scope>
    <source>
        <strain evidence="3">alga05</strain>
    </source>
</reference>
<feature type="domain" description="YjiS-like" evidence="1">
    <location>
        <begin position="26"/>
        <end position="62"/>
    </location>
</feature>
<keyword evidence="3" id="KW-1185">Reference proteome</keyword>
<dbReference type="AlphaFoldDB" id="A0A2K8KET1"/>
<dbReference type="EMBL" id="CP024899">
    <property type="protein sequence ID" value="ATX67919.1"/>
    <property type="molecule type" value="Genomic_DNA"/>
</dbReference>
<dbReference type="InterPro" id="IPR009506">
    <property type="entry name" value="YjiS-like"/>
</dbReference>
<dbReference type="STRING" id="441209.GCA_001870665_02629"/>
<name>A0A2K8KET1_9RHOB</name>
<accession>A0A2K8KET1</accession>
<dbReference type="OrthoDB" id="8116725at2"/>
<gene>
    <name evidence="2" type="ORF">BG454_14235</name>
</gene>
<dbReference type="Pfam" id="PF06568">
    <property type="entry name" value="YjiS-like"/>
    <property type="match status" value="1"/>
</dbReference>
<organism evidence="2 3">
    <name type="scientific">Roseinatronobacter bogoriensis subsp. barguzinensis</name>
    <dbReference type="NCBI Taxonomy" id="441209"/>
    <lineage>
        <taxon>Bacteria</taxon>
        <taxon>Pseudomonadati</taxon>
        <taxon>Pseudomonadota</taxon>
        <taxon>Alphaproteobacteria</taxon>
        <taxon>Rhodobacterales</taxon>
        <taxon>Paracoccaceae</taxon>
        <taxon>Roseinatronobacter</taxon>
    </lineage>
</organism>
<sequence length="69" mass="7788">MAYYAQSRIHTEQVLAGFQGLSLGTLFATLKTWNDERITRRELNALSDRELADVGLCRGDIENVAKGRF</sequence>
<evidence type="ECO:0000313" key="2">
    <source>
        <dbReference type="EMBL" id="ATX67919.1"/>
    </source>
</evidence>
<proteinExistence type="predicted"/>
<dbReference type="KEGG" id="rbg:BG454_14235"/>
<evidence type="ECO:0000313" key="3">
    <source>
        <dbReference type="Proteomes" id="UP000228948"/>
    </source>
</evidence>
<protein>
    <submittedName>
        <fullName evidence="2">DUF1127 domain-containing protein</fullName>
    </submittedName>
</protein>
<dbReference type="RefSeq" id="WP_071482229.1">
    <property type="nucleotide sequence ID" value="NZ_CP024899.1"/>
</dbReference>